<evidence type="ECO:0000256" key="7">
    <source>
        <dbReference type="ARBA" id="ARBA00022827"/>
    </source>
</evidence>
<dbReference type="SUPFAM" id="SSF48264">
    <property type="entry name" value="Cytochrome P450"/>
    <property type="match status" value="1"/>
</dbReference>
<comment type="similarity">
    <text evidence="1 14">In the N-terminal section; belongs to the cytochrome P450 family.</text>
</comment>
<dbReference type="Pfam" id="PF00667">
    <property type="entry name" value="FAD_binding_1"/>
    <property type="match status" value="1"/>
</dbReference>
<keyword evidence="19" id="KW-1185">Reference proteome</keyword>
<dbReference type="InterPro" id="IPR001094">
    <property type="entry name" value="Flavdoxin-like"/>
</dbReference>
<dbReference type="EC" id="1.6.2.4" evidence="14"/>
<evidence type="ECO:0000313" key="18">
    <source>
        <dbReference type="EMBL" id="EFH80345.1"/>
    </source>
</evidence>
<dbReference type="PRINTS" id="PR00369">
    <property type="entry name" value="FLAVODOXIN"/>
</dbReference>
<evidence type="ECO:0000256" key="8">
    <source>
        <dbReference type="ARBA" id="ARBA00022857"/>
    </source>
</evidence>
<dbReference type="InterPro" id="IPR023173">
    <property type="entry name" value="NADPH_Cyt_P450_Rdtase_alpha"/>
</dbReference>
<dbReference type="InterPro" id="IPR023206">
    <property type="entry name" value="Bifunctional_P450_P450_red"/>
</dbReference>
<dbReference type="SUPFAM" id="SSF52218">
    <property type="entry name" value="Flavoproteins"/>
    <property type="match status" value="1"/>
</dbReference>
<dbReference type="Gene3D" id="2.40.30.10">
    <property type="entry name" value="Translation factors"/>
    <property type="match status" value="1"/>
</dbReference>
<accession>D6U5T4</accession>
<dbReference type="GO" id="GO:0005829">
    <property type="term" value="C:cytosol"/>
    <property type="evidence" value="ECO:0007669"/>
    <property type="project" value="TreeGrafter"/>
</dbReference>
<evidence type="ECO:0000256" key="1">
    <source>
        <dbReference type="ARBA" id="ARBA00010018"/>
    </source>
</evidence>
<feature type="domain" description="FAD-binding FR-type" evidence="17">
    <location>
        <begin position="680"/>
        <end position="918"/>
    </location>
</feature>
<dbReference type="Pfam" id="PF00067">
    <property type="entry name" value="p450"/>
    <property type="match status" value="1"/>
</dbReference>
<keyword evidence="8 14" id="KW-0521">NADP</keyword>
<comment type="catalytic activity">
    <reaction evidence="13">
        <text>hydrogen sulfide + 3 NADP(+) + 3 H2O = sulfite + 3 NADPH + 4 H(+)</text>
        <dbReference type="Rhea" id="RHEA:13801"/>
        <dbReference type="ChEBI" id="CHEBI:15377"/>
        <dbReference type="ChEBI" id="CHEBI:15378"/>
        <dbReference type="ChEBI" id="CHEBI:17359"/>
        <dbReference type="ChEBI" id="CHEBI:29919"/>
        <dbReference type="ChEBI" id="CHEBI:57783"/>
        <dbReference type="ChEBI" id="CHEBI:58349"/>
        <dbReference type="EC" id="1.8.1.2"/>
    </reaction>
</comment>
<dbReference type="GO" id="GO:0010181">
    <property type="term" value="F:FMN binding"/>
    <property type="evidence" value="ECO:0007669"/>
    <property type="project" value="UniProtKB-UniRule"/>
</dbReference>
<evidence type="ECO:0000256" key="4">
    <source>
        <dbReference type="ARBA" id="ARBA00022630"/>
    </source>
</evidence>
<keyword evidence="11 14" id="KW-0503">Monooxygenase</keyword>
<protein>
    <recommendedName>
        <fullName evidence="14">Bifunctional cytochrome P450/NADPH--P450 reductase</fullName>
    </recommendedName>
    <domain>
        <recommendedName>
            <fullName evidence="14">Cytochrome P450</fullName>
            <ecNumber evidence="14">1.14.14.1</ecNumber>
        </recommendedName>
    </domain>
    <domain>
        <recommendedName>
            <fullName evidence="14">NADPH--cytochrome P450 reductase</fullName>
            <ecNumber evidence="14">1.6.2.4</ecNumber>
        </recommendedName>
    </domain>
</protein>
<dbReference type="GO" id="GO:0003958">
    <property type="term" value="F:NADPH-hemoprotein reductase activity"/>
    <property type="evidence" value="ECO:0007669"/>
    <property type="project" value="UniProtKB-UniRule"/>
</dbReference>
<keyword evidence="14" id="KW-0249">Electron transport</keyword>
<dbReference type="Gene3D" id="1.10.630.10">
    <property type="entry name" value="Cytochrome P450"/>
    <property type="match status" value="1"/>
</dbReference>
<dbReference type="PRINTS" id="PR00371">
    <property type="entry name" value="FPNCR"/>
</dbReference>
<comment type="cofactor">
    <cofactor evidence="14">
        <name>FAD</name>
        <dbReference type="ChEBI" id="CHEBI:57692"/>
    </cofactor>
    <cofactor evidence="14">
        <name>FMN</name>
        <dbReference type="ChEBI" id="CHEBI:58210"/>
    </cofactor>
</comment>
<reference evidence="18 19" key="1">
    <citation type="journal article" date="2011" name="Stand. Genomic Sci.">
        <title>Non-contiguous finished genome sequence and contextual data of the filamentous soil bacterium Ktedonobacter racemifer type strain (SOSP1-21).</title>
        <authorList>
            <person name="Chang Y.J."/>
            <person name="Land M."/>
            <person name="Hauser L."/>
            <person name="Chertkov O."/>
            <person name="Del Rio T.G."/>
            <person name="Nolan M."/>
            <person name="Copeland A."/>
            <person name="Tice H."/>
            <person name="Cheng J.F."/>
            <person name="Lucas S."/>
            <person name="Han C."/>
            <person name="Goodwin L."/>
            <person name="Pitluck S."/>
            <person name="Ivanova N."/>
            <person name="Ovchinikova G."/>
            <person name="Pati A."/>
            <person name="Chen A."/>
            <person name="Palaniappan K."/>
            <person name="Mavromatis K."/>
            <person name="Liolios K."/>
            <person name="Brettin T."/>
            <person name="Fiebig A."/>
            <person name="Rohde M."/>
            <person name="Abt B."/>
            <person name="Goker M."/>
            <person name="Detter J.C."/>
            <person name="Woyke T."/>
            <person name="Bristow J."/>
            <person name="Eisen J.A."/>
            <person name="Markowitz V."/>
            <person name="Hugenholtz P."/>
            <person name="Kyrpides N.C."/>
            <person name="Klenk H.P."/>
            <person name="Lapidus A."/>
        </authorList>
    </citation>
    <scope>NUCLEOTIDE SEQUENCE [LARGE SCALE GENOMIC DNA]</scope>
    <source>
        <strain evidence="19">DSM 44963</strain>
    </source>
</reference>
<dbReference type="PROSITE" id="PS50902">
    <property type="entry name" value="FLAVODOXIN_LIKE"/>
    <property type="match status" value="1"/>
</dbReference>
<dbReference type="OrthoDB" id="140159at2"/>
<comment type="caution">
    <text evidence="18">The sequence shown here is derived from an EMBL/GenBank/DDBJ whole genome shotgun (WGS) entry which is preliminary data.</text>
</comment>
<dbReference type="PROSITE" id="PS51384">
    <property type="entry name" value="FAD_FR"/>
    <property type="match status" value="1"/>
</dbReference>
<dbReference type="eggNOG" id="COG2124">
    <property type="taxonomic scope" value="Bacteria"/>
</dbReference>
<dbReference type="Pfam" id="PF00175">
    <property type="entry name" value="NAD_binding_1"/>
    <property type="match status" value="1"/>
</dbReference>
<keyword evidence="2 14" id="KW-0813">Transport</keyword>
<evidence type="ECO:0000256" key="9">
    <source>
        <dbReference type="ARBA" id="ARBA00023002"/>
    </source>
</evidence>
<comment type="catalytic activity">
    <reaction evidence="14">
        <text>an organic molecule + reduced [NADPH--hemoprotein reductase] + O2 = an alcohol + oxidized [NADPH--hemoprotein reductase] + H2O + H(+)</text>
        <dbReference type="Rhea" id="RHEA:17149"/>
        <dbReference type="Rhea" id="RHEA-COMP:11964"/>
        <dbReference type="Rhea" id="RHEA-COMP:11965"/>
        <dbReference type="ChEBI" id="CHEBI:15377"/>
        <dbReference type="ChEBI" id="CHEBI:15378"/>
        <dbReference type="ChEBI" id="CHEBI:15379"/>
        <dbReference type="ChEBI" id="CHEBI:30879"/>
        <dbReference type="ChEBI" id="CHEBI:57618"/>
        <dbReference type="ChEBI" id="CHEBI:58210"/>
        <dbReference type="ChEBI" id="CHEBI:142491"/>
        <dbReference type="EC" id="1.14.14.1"/>
    </reaction>
</comment>
<gene>
    <name evidence="18" type="ORF">Krac_0936</name>
</gene>
<keyword evidence="9 14" id="KW-0560">Oxidoreductase</keyword>
<evidence type="ECO:0000256" key="5">
    <source>
        <dbReference type="ARBA" id="ARBA00022643"/>
    </source>
</evidence>
<dbReference type="InParanoid" id="D6U5T4"/>
<dbReference type="Gene3D" id="3.40.50.360">
    <property type="match status" value="1"/>
</dbReference>
<dbReference type="RefSeq" id="WP_007922873.1">
    <property type="nucleotide sequence ID" value="NZ_ADVG01000005.1"/>
</dbReference>
<evidence type="ECO:0000256" key="14">
    <source>
        <dbReference type="PIRNR" id="PIRNR000209"/>
    </source>
</evidence>
<evidence type="ECO:0000256" key="10">
    <source>
        <dbReference type="ARBA" id="ARBA00023004"/>
    </source>
</evidence>
<dbReference type="InterPro" id="IPR017927">
    <property type="entry name" value="FAD-bd_FR_type"/>
</dbReference>
<dbReference type="Gene3D" id="3.40.50.80">
    <property type="entry name" value="Nucleotide-binding domain of ferredoxin-NADP reductase (FNR) module"/>
    <property type="match status" value="1"/>
</dbReference>
<dbReference type="PANTHER" id="PTHR19384:SF17">
    <property type="entry name" value="NADPH--CYTOCHROME P450 REDUCTASE"/>
    <property type="match status" value="1"/>
</dbReference>
<keyword evidence="4 14" id="KW-0285">Flavoprotein</keyword>
<dbReference type="CDD" id="cd06206">
    <property type="entry name" value="bifunctional_CYPOR"/>
    <property type="match status" value="1"/>
</dbReference>
<evidence type="ECO:0000256" key="12">
    <source>
        <dbReference type="ARBA" id="ARBA00049342"/>
    </source>
</evidence>
<dbReference type="InterPro" id="IPR029039">
    <property type="entry name" value="Flavoprotein-like_sf"/>
</dbReference>
<evidence type="ECO:0000259" key="16">
    <source>
        <dbReference type="PROSITE" id="PS50902"/>
    </source>
</evidence>
<keyword evidence="5 14" id="KW-0288">FMN</keyword>
<keyword evidence="10 14" id="KW-0408">Iron</keyword>
<dbReference type="InterPro" id="IPR001709">
    <property type="entry name" value="Flavoprot_Pyr_Nucl_cyt_Rdtase"/>
</dbReference>
<keyword evidence="6 14" id="KW-0479">Metal-binding</keyword>
<keyword evidence="3 14" id="KW-0349">Heme</keyword>
<dbReference type="Proteomes" id="UP000004508">
    <property type="component" value="Unassembled WGS sequence"/>
</dbReference>
<dbReference type="Pfam" id="PF00258">
    <property type="entry name" value="Flavodoxin_1"/>
    <property type="match status" value="1"/>
</dbReference>
<dbReference type="FunFam" id="1.10.630.10:FF:000040">
    <property type="entry name" value="Bifunctional cytochrome P450/NADPH--P450 reductase"/>
    <property type="match status" value="1"/>
</dbReference>
<dbReference type="EMBL" id="ADVG01000005">
    <property type="protein sequence ID" value="EFH80345.1"/>
    <property type="molecule type" value="Genomic_DNA"/>
</dbReference>
<dbReference type="InterPro" id="IPR039261">
    <property type="entry name" value="FNR_nucleotide-bd"/>
</dbReference>
<dbReference type="GO" id="GO:0004783">
    <property type="term" value="F:sulfite reductase (NADPH) activity"/>
    <property type="evidence" value="ECO:0007669"/>
    <property type="project" value="UniProtKB-EC"/>
</dbReference>
<dbReference type="InterPro" id="IPR036396">
    <property type="entry name" value="Cyt_P450_sf"/>
</dbReference>
<dbReference type="AlphaFoldDB" id="D6U5T4"/>
<comment type="cofactor">
    <cofactor evidence="14 15">
        <name>heme</name>
        <dbReference type="ChEBI" id="CHEBI:30413"/>
    </cofactor>
</comment>
<proteinExistence type="inferred from homology"/>
<name>D6U5T4_KTERA</name>
<dbReference type="PROSITE" id="PS00086">
    <property type="entry name" value="CYTOCHROME_P450"/>
    <property type="match status" value="1"/>
</dbReference>
<dbReference type="InterPro" id="IPR001128">
    <property type="entry name" value="Cyt_P450"/>
</dbReference>
<dbReference type="eggNOG" id="COG0369">
    <property type="taxonomic scope" value="Bacteria"/>
</dbReference>
<dbReference type="Gene3D" id="1.20.990.10">
    <property type="entry name" value="NADPH-cytochrome p450 Reductase, Chain A, domain 3"/>
    <property type="match status" value="1"/>
</dbReference>
<dbReference type="STRING" id="485913.Krac_0936"/>
<feature type="domain" description="Flavodoxin-like" evidence="16">
    <location>
        <begin position="500"/>
        <end position="640"/>
    </location>
</feature>
<dbReference type="GO" id="GO:0020037">
    <property type="term" value="F:heme binding"/>
    <property type="evidence" value="ECO:0007669"/>
    <property type="project" value="UniProtKB-UniRule"/>
</dbReference>
<dbReference type="FunCoup" id="D6U5T4">
    <property type="interactions" value="425"/>
</dbReference>
<dbReference type="GO" id="GO:0005506">
    <property type="term" value="F:iron ion binding"/>
    <property type="evidence" value="ECO:0007669"/>
    <property type="project" value="UniProtKB-UniRule"/>
</dbReference>
<dbReference type="InterPro" id="IPR017972">
    <property type="entry name" value="Cyt_P450_CS"/>
</dbReference>
<dbReference type="GO" id="GO:0070330">
    <property type="term" value="F:aromatase activity"/>
    <property type="evidence" value="ECO:0007669"/>
    <property type="project" value="UniProtKB-UniRule"/>
</dbReference>
<dbReference type="CDD" id="cd11068">
    <property type="entry name" value="CYP120A1"/>
    <property type="match status" value="1"/>
</dbReference>
<dbReference type="InterPro" id="IPR001433">
    <property type="entry name" value="OxRdtase_FAD/NAD-bd"/>
</dbReference>
<organism evidence="18 19">
    <name type="scientific">Ktedonobacter racemifer DSM 44963</name>
    <dbReference type="NCBI Taxonomy" id="485913"/>
    <lineage>
        <taxon>Bacteria</taxon>
        <taxon>Bacillati</taxon>
        <taxon>Chloroflexota</taxon>
        <taxon>Ktedonobacteria</taxon>
        <taxon>Ktedonobacterales</taxon>
        <taxon>Ktedonobacteraceae</taxon>
        <taxon>Ktedonobacter</taxon>
    </lineage>
</organism>
<comment type="catalytic activity">
    <reaction evidence="12 14">
        <text>2 oxidized [cytochrome P450] + NADPH = 2 reduced [cytochrome P450] + NADP(+) + H(+)</text>
        <dbReference type="Rhea" id="RHEA:24040"/>
        <dbReference type="Rhea" id="RHEA-COMP:14627"/>
        <dbReference type="Rhea" id="RHEA-COMP:14628"/>
        <dbReference type="ChEBI" id="CHEBI:15378"/>
        <dbReference type="ChEBI" id="CHEBI:55376"/>
        <dbReference type="ChEBI" id="CHEBI:57783"/>
        <dbReference type="ChEBI" id="CHEBI:58349"/>
        <dbReference type="ChEBI" id="CHEBI:60344"/>
        <dbReference type="EC" id="1.6.2.4"/>
    </reaction>
</comment>
<dbReference type="PANTHER" id="PTHR19384">
    <property type="entry name" value="NITRIC OXIDE SYNTHASE-RELATED"/>
    <property type="match status" value="1"/>
</dbReference>
<sequence>MQIEEKTLVSIPQPQKKPLVGNLYSLDHALPTLSMMDLARELGPIYQLEIPGRRTVIVSGFELADELSDETRFDKRVWRPLQNVRAFAGDGLFTAYTQEANWHKAHNILLPNFSMRAMQGYIPMMQDIAEQLLGKWERMNANEEIDVVSDMTRLTLDTIGLCGFDYRFNSFYREDLHPFIQSMGNALGESMARGRRLALQEKLMVNKHRQFQADVDFMNNLVDQVIRERKAGGENAQKKDLLSYMLSGVDKQSGEGLNDVNIRYQIITFLIAGHETTSGLLSFSLYFLLKHPEVLAKAYDEVDRVLGPDTSAKPTFQQINKLQYVSQILKESLRLWPTAPLFSVYPYEETVVGDKYRMDKDSEWAILIPMLHRDKSVWGEDADEFNPDHFSHEAEASRPANAYKPFGNGERACIGRQFAMQEATLVLGQILQRFNLLDPHNYELKIKQTLTLKPEGFTMKVRKRSDAERNLQGFVKPVEVTATREEKKAQVVANQHHTPLLVLHGSNMGTSEELAHTIMEDGKLRGFDAQVASLDDYTRKLPTEGVVVVVTSSYNGTPPDNAAAFCAWLQEDMAANSLKGVKYTVFGSGNHDWFATFQAIPRLVDSRLEQYGAQRIYPRGEGDAADDFDGQFQAWYQLLWSELGQTLNLDLGASDAATGPRYEVEVLTETEAPNPFVASFGAHGMRVVANRELNSKEAERSTRHVELALPTGSAYRAGDHLGVVARNTPEMVRRVAAHFHFAEDAKIRLRQGDERRTHLPINEPVRVFDLLADYVELQEVATRTQIKVLAEQTECPPEKMRLLALCGDDEASAARYREEVLAKRKTLIDLLEDNPASELPFHMYLEMLPPIRPRYYSISSSPLKDAEQCSITVGVIDEPAWSGHGAYQGVCSNYLKNLEPGQIAYAFVRDTKSTFRLPEDASTPLIMVGPGTGLAPFRGFLQERAAQREAGQSVGPSLLFFGCRHSRQDFLYEDELKTFEQQGVTELHTAFSREQEQKVYVQHQLWEQRARVWELLEQGAIIYVCGDASQMAPDVQATFARIYQEQTGKDASEAQQWHQVLVDRNRYLVDVWGN</sequence>
<evidence type="ECO:0000256" key="2">
    <source>
        <dbReference type="ARBA" id="ARBA00022448"/>
    </source>
</evidence>
<evidence type="ECO:0000256" key="15">
    <source>
        <dbReference type="PIRSR" id="PIRSR000209-1"/>
    </source>
</evidence>
<evidence type="ECO:0000256" key="6">
    <source>
        <dbReference type="ARBA" id="ARBA00022723"/>
    </source>
</evidence>
<dbReference type="InterPro" id="IPR017938">
    <property type="entry name" value="Riboflavin_synthase-like_b-brl"/>
</dbReference>
<evidence type="ECO:0000256" key="3">
    <source>
        <dbReference type="ARBA" id="ARBA00022617"/>
    </source>
</evidence>
<evidence type="ECO:0000256" key="13">
    <source>
        <dbReference type="ARBA" id="ARBA00052219"/>
    </source>
</evidence>
<evidence type="ECO:0000313" key="19">
    <source>
        <dbReference type="Proteomes" id="UP000004508"/>
    </source>
</evidence>
<feature type="binding site" description="axial binding residue" evidence="15">
    <location>
        <position position="413"/>
    </location>
    <ligand>
        <name>heme</name>
        <dbReference type="ChEBI" id="CHEBI:30413"/>
    </ligand>
    <ligandPart>
        <name>Fe</name>
        <dbReference type="ChEBI" id="CHEBI:18248"/>
    </ligandPart>
</feature>
<dbReference type="FunFam" id="3.40.50.80:FF:000001">
    <property type="entry name" value="NADPH--cytochrome P450 reductase 1"/>
    <property type="match status" value="1"/>
</dbReference>
<dbReference type="InterPro" id="IPR008254">
    <property type="entry name" value="Flavodoxin/NO_synth"/>
</dbReference>
<evidence type="ECO:0000259" key="17">
    <source>
        <dbReference type="PROSITE" id="PS51384"/>
    </source>
</evidence>
<keyword evidence="7 14" id="KW-0274">FAD</keyword>
<evidence type="ECO:0000256" key="11">
    <source>
        <dbReference type="ARBA" id="ARBA00023033"/>
    </source>
</evidence>
<dbReference type="SUPFAM" id="SSF52343">
    <property type="entry name" value="Ferredoxin reductase-like, C-terminal NADP-linked domain"/>
    <property type="match status" value="1"/>
</dbReference>
<dbReference type="InterPro" id="IPR003097">
    <property type="entry name" value="CysJ-like_FAD-binding"/>
</dbReference>
<dbReference type="GO" id="GO:0050660">
    <property type="term" value="F:flavin adenine dinucleotide binding"/>
    <property type="evidence" value="ECO:0007669"/>
    <property type="project" value="TreeGrafter"/>
</dbReference>
<dbReference type="PIRSF" id="PIRSF000209">
    <property type="entry name" value="Bifunctional_P450_P450R"/>
    <property type="match status" value="1"/>
</dbReference>
<dbReference type="SUPFAM" id="SSF63380">
    <property type="entry name" value="Riboflavin synthase domain-like"/>
    <property type="match status" value="1"/>
</dbReference>
<dbReference type="EC" id="1.14.14.1" evidence="14"/>